<evidence type="ECO:0000313" key="1">
    <source>
        <dbReference type="EMBL" id="QNE18307.1"/>
    </source>
</evidence>
<reference evidence="1 2" key="2">
    <citation type="journal article" date="2020" name="Microbiol. Resour. Announc.">
        <title>Antarctic desert soil bacteria exhibit high novel natural product potential, evaluated through long-read genome sequencing and comparative genomics.</title>
        <authorList>
            <person name="Benaud N."/>
            <person name="Edwards R.J."/>
            <person name="Amos T.G."/>
            <person name="D'Agostino P.M."/>
            <person name="Gutierrez-Chavez C."/>
            <person name="Montgomery K."/>
            <person name="Nicetic I."/>
            <person name="Ferrari B.C."/>
        </authorList>
    </citation>
    <scope>NUCLEOTIDE SEQUENCE [LARGE SCALE GENOMIC DNA]</scope>
    <source>
        <strain evidence="1 2">SPB151</strain>
    </source>
</reference>
<reference evidence="2" key="1">
    <citation type="submission" date="2019-09" db="EMBL/GenBank/DDBJ databases">
        <title>Antimicrobial potential of Antarctic Bacteria.</title>
        <authorList>
            <person name="Benaud N."/>
            <person name="Edwards R.J."/>
            <person name="Ferrari B.C."/>
        </authorList>
    </citation>
    <scope>NUCLEOTIDE SEQUENCE [LARGE SCALE GENOMIC DNA]</scope>
    <source>
        <strain evidence="2">SPB151</strain>
    </source>
</reference>
<sequence length="307" mass="33707">MSSMTHEIRSPKSTVARWMASTFPQYKPIQSEFRVSAGSSKVRPGSGVSLGTQGTAIDWWIRMLIDPAIDLRLPILGMRRQNVACQTAGMELIKLLAGPATDGRVIMNAASHENRDSEWWARTCYALALLTELVRISTATGSRLMQLDRRSSVDDLLKLANEDEVLDLIALHDLAKDKLIPQLPAGPVVTGMTFDGSKHLHADGDLIAGGLLVDFKAGQGGKPRADGTRAAQLTPQDLYQLLGYTLMDYSDRYEIRAVGIYAARFGYLSTWSVDSLLDAMAGHQVELAAARREFAEVLRDGFDNGLW</sequence>
<evidence type="ECO:0000313" key="2">
    <source>
        <dbReference type="Proteomes" id="UP000515563"/>
    </source>
</evidence>
<organism evidence="1 2">
    <name type="scientific">Kribbella qitaiheensis</name>
    <dbReference type="NCBI Taxonomy" id="1544730"/>
    <lineage>
        <taxon>Bacteria</taxon>
        <taxon>Bacillati</taxon>
        <taxon>Actinomycetota</taxon>
        <taxon>Actinomycetes</taxon>
        <taxon>Propionibacteriales</taxon>
        <taxon>Kribbellaceae</taxon>
        <taxon>Kribbella</taxon>
    </lineage>
</organism>
<keyword evidence="2" id="KW-1185">Reference proteome</keyword>
<name>A0A7G6WWE2_9ACTN</name>
<accession>A0A7G6WWE2</accession>
<dbReference type="RefSeq" id="WP_185447352.1">
    <property type="nucleotide sequence ID" value="NZ_CP043661.1"/>
</dbReference>
<dbReference type="KEGG" id="kqi:F1D05_10890"/>
<proteinExistence type="predicted"/>
<gene>
    <name evidence="1" type="ORF">F1D05_10890</name>
</gene>
<dbReference type="Proteomes" id="UP000515563">
    <property type="component" value="Chromosome"/>
</dbReference>
<protein>
    <submittedName>
        <fullName evidence="1">Uncharacterized protein</fullName>
    </submittedName>
</protein>
<dbReference type="EMBL" id="CP043661">
    <property type="protein sequence ID" value="QNE18307.1"/>
    <property type="molecule type" value="Genomic_DNA"/>
</dbReference>
<dbReference type="AlphaFoldDB" id="A0A7G6WWE2"/>